<dbReference type="Pfam" id="PF11578">
    <property type="entry name" value="DUF3237"/>
    <property type="match status" value="1"/>
</dbReference>
<dbReference type="PANTHER" id="PTHR37315:SF1">
    <property type="entry name" value="UPF0311 PROTEIN BLR7842"/>
    <property type="match status" value="1"/>
</dbReference>
<dbReference type="AlphaFoldDB" id="A0A9Q9EPD2"/>
<dbReference type="PANTHER" id="PTHR37315">
    <property type="entry name" value="UPF0311 PROTEIN BLR7842"/>
    <property type="match status" value="1"/>
</dbReference>
<dbReference type="EMBL" id="CP099427">
    <property type="protein sequence ID" value="USW57587.1"/>
    <property type="molecule type" value="Genomic_DNA"/>
</dbReference>
<proteinExistence type="predicted"/>
<evidence type="ECO:0000313" key="1">
    <source>
        <dbReference type="EMBL" id="USW57587.1"/>
    </source>
</evidence>
<gene>
    <name evidence="1" type="ORF">Slin15195_G109060</name>
</gene>
<dbReference type="InterPro" id="IPR020915">
    <property type="entry name" value="UPF0311"/>
</dbReference>
<name>A0A9Q9EPD2_9PEZI</name>
<keyword evidence="2" id="KW-1185">Reference proteome</keyword>
<reference evidence="1" key="1">
    <citation type="submission" date="2022-06" db="EMBL/GenBank/DDBJ databases">
        <title>Complete genome sequences of two strains of the flax pathogen Septoria linicola.</title>
        <authorList>
            <person name="Lapalu N."/>
            <person name="Simon A."/>
            <person name="Demenou B."/>
            <person name="Paumier D."/>
            <person name="Guillot M.-P."/>
            <person name="Gout L."/>
            <person name="Valade R."/>
        </authorList>
    </citation>
    <scope>NUCLEOTIDE SEQUENCE</scope>
    <source>
        <strain evidence="1">SE15195</strain>
    </source>
</reference>
<organism evidence="1 2">
    <name type="scientific">Septoria linicola</name>
    <dbReference type="NCBI Taxonomy" id="215465"/>
    <lineage>
        <taxon>Eukaryota</taxon>
        <taxon>Fungi</taxon>
        <taxon>Dikarya</taxon>
        <taxon>Ascomycota</taxon>
        <taxon>Pezizomycotina</taxon>
        <taxon>Dothideomycetes</taxon>
        <taxon>Dothideomycetidae</taxon>
        <taxon>Mycosphaerellales</taxon>
        <taxon>Mycosphaerellaceae</taxon>
        <taxon>Septoria</taxon>
    </lineage>
</organism>
<protein>
    <submittedName>
        <fullName evidence="1">Uncharacterized protein</fullName>
    </submittedName>
</protein>
<dbReference type="Gene3D" id="2.40.160.20">
    <property type="match status" value="1"/>
</dbReference>
<evidence type="ECO:0000313" key="2">
    <source>
        <dbReference type="Proteomes" id="UP001056384"/>
    </source>
</evidence>
<accession>A0A9Q9EPD2</accession>
<sequence length="179" mass="19823">MNQQQLRRGFPDGSAASKMTLPVPKLDLDFRISVDLNPIIPVGEGPWGKRNWISFSGGQWSASWGHGMVEPGGQDSQLVSPDTLQTYVSTNYLLRTADAEPAYITVQTTGWRTGPKEVLGKLFDPDQANAVKPSDYSFRLSIKLETGDERYRDIVNSGLWVGSGARRGSQVIYDAYRVQ</sequence>
<dbReference type="Proteomes" id="UP001056384">
    <property type="component" value="Chromosome 10"/>
</dbReference>